<dbReference type="AlphaFoldDB" id="A0A2A9PHA3"/>
<keyword evidence="7" id="KW-0862">Zinc</keyword>
<evidence type="ECO:0000256" key="6">
    <source>
        <dbReference type="ARBA" id="ARBA00022801"/>
    </source>
</evidence>
<evidence type="ECO:0000256" key="5">
    <source>
        <dbReference type="ARBA" id="ARBA00022729"/>
    </source>
</evidence>
<keyword evidence="8" id="KW-0482">Metalloprotease</keyword>
<dbReference type="Pfam" id="PF05572">
    <property type="entry name" value="Peptidase_M43"/>
    <property type="match status" value="1"/>
</dbReference>
<feature type="domain" description="Peptidase M43 pregnancy-associated plasma-A" evidence="11">
    <location>
        <begin position="242"/>
        <end position="324"/>
    </location>
</feature>
<dbReference type="GO" id="GO:0006508">
    <property type="term" value="P:proteolysis"/>
    <property type="evidence" value="ECO:0007669"/>
    <property type="project" value="UniProtKB-KW"/>
</dbReference>
<accession>A0A2A9PHA3</accession>
<feature type="signal peptide" evidence="10">
    <location>
        <begin position="1"/>
        <end position="25"/>
    </location>
</feature>
<dbReference type="PANTHER" id="PTHR47466">
    <property type="match status" value="1"/>
</dbReference>
<dbReference type="EMBL" id="LAZP02000143">
    <property type="protein sequence ID" value="PFH60206.1"/>
    <property type="molecule type" value="Genomic_DNA"/>
</dbReference>
<feature type="chain" id="PRO_5013378387" description="Peptidase M43 pregnancy-associated plasma-A domain-containing protein" evidence="10">
    <location>
        <begin position="26"/>
        <end position="393"/>
    </location>
</feature>
<keyword evidence="9" id="KW-1015">Disulfide bond</keyword>
<evidence type="ECO:0000313" key="12">
    <source>
        <dbReference type="EMBL" id="PFH60206.1"/>
    </source>
</evidence>
<reference evidence="12 13" key="2">
    <citation type="journal article" date="2017" name="Sci. Rep.">
        <title>Ant-infecting Ophiocordyceps genomes reveal a high diversity of potential behavioral manipulation genes and a possible major role for enterotoxins.</title>
        <authorList>
            <person name="de Bekker C."/>
            <person name="Ohm R.A."/>
            <person name="Evans H.C."/>
            <person name="Brachmann A."/>
            <person name="Hughes D.P."/>
        </authorList>
    </citation>
    <scope>NUCLEOTIDE SEQUENCE [LARGE SCALE GENOMIC DNA]</scope>
    <source>
        <strain evidence="12 13">SC16a</strain>
    </source>
</reference>
<evidence type="ECO:0000256" key="1">
    <source>
        <dbReference type="ARBA" id="ARBA00003174"/>
    </source>
</evidence>
<dbReference type="OrthoDB" id="536211at2759"/>
<dbReference type="InterPro" id="IPR008754">
    <property type="entry name" value="Peptidase_M43"/>
</dbReference>
<evidence type="ECO:0000259" key="11">
    <source>
        <dbReference type="Pfam" id="PF05572"/>
    </source>
</evidence>
<dbReference type="Gene3D" id="3.40.390.10">
    <property type="entry name" value="Collagenase (Catalytic Domain)"/>
    <property type="match status" value="1"/>
</dbReference>
<dbReference type="InterPro" id="IPR024079">
    <property type="entry name" value="MetalloPept_cat_dom_sf"/>
</dbReference>
<keyword evidence="6" id="KW-0378">Hydrolase</keyword>
<name>A0A2A9PHA3_OPHUN</name>
<evidence type="ECO:0000256" key="4">
    <source>
        <dbReference type="ARBA" id="ARBA00022723"/>
    </source>
</evidence>
<dbReference type="CDD" id="cd04275">
    <property type="entry name" value="ZnMc_pappalysin_like"/>
    <property type="match status" value="1"/>
</dbReference>
<evidence type="ECO:0000256" key="9">
    <source>
        <dbReference type="ARBA" id="ARBA00023157"/>
    </source>
</evidence>
<dbReference type="GO" id="GO:0046872">
    <property type="term" value="F:metal ion binding"/>
    <property type="evidence" value="ECO:0007669"/>
    <property type="project" value="UniProtKB-KW"/>
</dbReference>
<keyword evidence="5 10" id="KW-0732">Signal</keyword>
<organism evidence="12 13">
    <name type="scientific">Ophiocordyceps unilateralis</name>
    <name type="common">Zombie-ant fungus</name>
    <name type="synonym">Torrubia unilateralis</name>
    <dbReference type="NCBI Taxonomy" id="268505"/>
    <lineage>
        <taxon>Eukaryota</taxon>
        <taxon>Fungi</taxon>
        <taxon>Dikarya</taxon>
        <taxon>Ascomycota</taxon>
        <taxon>Pezizomycotina</taxon>
        <taxon>Sordariomycetes</taxon>
        <taxon>Hypocreomycetidae</taxon>
        <taxon>Hypocreales</taxon>
        <taxon>Ophiocordycipitaceae</taxon>
        <taxon>Ophiocordyceps</taxon>
    </lineage>
</organism>
<dbReference type="SUPFAM" id="SSF55486">
    <property type="entry name" value="Metalloproteases ('zincins'), catalytic domain"/>
    <property type="match status" value="1"/>
</dbReference>
<dbReference type="PANTHER" id="PTHR47466:SF1">
    <property type="entry name" value="METALLOPROTEASE MEP1 (AFU_ORTHOLOGUE AFUA_1G07730)-RELATED"/>
    <property type="match status" value="1"/>
</dbReference>
<keyword evidence="4" id="KW-0479">Metal-binding</keyword>
<evidence type="ECO:0000256" key="10">
    <source>
        <dbReference type="SAM" id="SignalP"/>
    </source>
</evidence>
<proteinExistence type="inferred from homology"/>
<dbReference type="Proteomes" id="UP000037136">
    <property type="component" value="Unassembled WGS sequence"/>
</dbReference>
<evidence type="ECO:0000256" key="3">
    <source>
        <dbReference type="ARBA" id="ARBA00022670"/>
    </source>
</evidence>
<reference evidence="12 13" key="1">
    <citation type="journal article" date="2015" name="BMC Genomics">
        <title>Gene expression during zombie ant biting behavior reflects the complexity underlying fungal parasitic behavioral manipulation.</title>
        <authorList>
            <person name="de Bekker C."/>
            <person name="Ohm R.A."/>
            <person name="Loreto R.G."/>
            <person name="Sebastian A."/>
            <person name="Albert I."/>
            <person name="Merrow M."/>
            <person name="Brachmann A."/>
            <person name="Hughes D.P."/>
        </authorList>
    </citation>
    <scope>NUCLEOTIDE SEQUENCE [LARGE SCALE GENOMIC DNA]</scope>
    <source>
        <strain evidence="12 13">SC16a</strain>
    </source>
</reference>
<keyword evidence="3" id="KW-0645">Protease</keyword>
<comment type="caution">
    <text evidence="12">The sequence shown here is derived from an EMBL/GenBank/DDBJ whole genome shotgun (WGS) entry which is preliminary data.</text>
</comment>
<keyword evidence="13" id="KW-1185">Reference proteome</keyword>
<evidence type="ECO:0000256" key="2">
    <source>
        <dbReference type="ARBA" id="ARBA00008721"/>
    </source>
</evidence>
<comment type="similarity">
    <text evidence="2">Belongs to the peptidase M43B family.</text>
</comment>
<protein>
    <recommendedName>
        <fullName evidence="11">Peptidase M43 pregnancy-associated plasma-A domain-containing protein</fullName>
    </recommendedName>
</protein>
<evidence type="ECO:0000256" key="7">
    <source>
        <dbReference type="ARBA" id="ARBA00022833"/>
    </source>
</evidence>
<sequence length="393" mass="42744">MPYTRLASICGLLAAAATWPTLVSGQRFRCGVKPVKGSLLGDEARIVSEDTTTALSPRDLSTSNATAIRVETYIHVIASGTNSTGHLSRDVVMKQFDVLNQDFSSAGISFQLANLSWIVKPEWARPDNDAWDKIQEALNQGGNNTLNIYITEELIDKEPEPPKPPKICRDDKVAAKGIDGALLSGMENGTVVAGVNNGTKPSTLFGIATVPWALGKGGFDNAAFIVAKSLPGGAGGKYLGKTAVHEVGHWLGLLHTFNDECSDDFGDLVPDTPFSIGPSWGCPEGRDSFPDRPGLDPIHNYMDYSDESCKTEFTPGQMRRMRKMWNTLRNPDGRTPPPAPGFNGKLRAECEKYCIYYTECNFLAANRNPMPEVCWCKLQTDLGIVADKIPCLT</sequence>
<gene>
    <name evidence="12" type="ORF">XA68_11302</name>
</gene>
<comment type="function">
    <text evidence="1">Secreted metalloproteinase that allows assimilation of proteinaceous substrates.</text>
</comment>
<dbReference type="GO" id="GO:0008237">
    <property type="term" value="F:metallopeptidase activity"/>
    <property type="evidence" value="ECO:0007669"/>
    <property type="project" value="UniProtKB-KW"/>
</dbReference>
<evidence type="ECO:0000256" key="8">
    <source>
        <dbReference type="ARBA" id="ARBA00023049"/>
    </source>
</evidence>
<evidence type="ECO:0000313" key="13">
    <source>
        <dbReference type="Proteomes" id="UP000037136"/>
    </source>
</evidence>